<reference evidence="2 3" key="1">
    <citation type="submission" date="2019-02" db="EMBL/GenBank/DDBJ databases">
        <title>Deep-cultivation of Planctomycetes and their phenomic and genomic characterization uncovers novel biology.</title>
        <authorList>
            <person name="Wiegand S."/>
            <person name="Jogler M."/>
            <person name="Boedeker C."/>
            <person name="Pinto D."/>
            <person name="Vollmers J."/>
            <person name="Rivas-Marin E."/>
            <person name="Kohn T."/>
            <person name="Peeters S.H."/>
            <person name="Heuer A."/>
            <person name="Rast P."/>
            <person name="Oberbeckmann S."/>
            <person name="Bunk B."/>
            <person name="Jeske O."/>
            <person name="Meyerdierks A."/>
            <person name="Storesund J.E."/>
            <person name="Kallscheuer N."/>
            <person name="Luecker S."/>
            <person name="Lage O.M."/>
            <person name="Pohl T."/>
            <person name="Merkel B.J."/>
            <person name="Hornburger P."/>
            <person name="Mueller R.-W."/>
            <person name="Bruemmer F."/>
            <person name="Labrenz M."/>
            <person name="Spormann A.M."/>
            <person name="Op Den Camp H."/>
            <person name="Overmann J."/>
            <person name="Amann R."/>
            <person name="Jetten M.S.M."/>
            <person name="Mascher T."/>
            <person name="Medema M.H."/>
            <person name="Devos D.P."/>
            <person name="Kaster A.-K."/>
            <person name="Ovreas L."/>
            <person name="Rohde M."/>
            <person name="Galperin M.Y."/>
            <person name="Jogler C."/>
        </authorList>
    </citation>
    <scope>NUCLEOTIDE SEQUENCE [LARGE SCALE GENOMIC DNA]</scope>
    <source>
        <strain evidence="2 3">Poly59</strain>
    </source>
</reference>
<name>A0A5C6EX13_9BACT</name>
<proteinExistence type="predicted"/>
<dbReference type="Proteomes" id="UP000317977">
    <property type="component" value="Unassembled WGS sequence"/>
</dbReference>
<protein>
    <recommendedName>
        <fullName evidence="4">MraY-like glycosyltransferase</fullName>
    </recommendedName>
</protein>
<evidence type="ECO:0000313" key="2">
    <source>
        <dbReference type="EMBL" id="TWU51999.1"/>
    </source>
</evidence>
<keyword evidence="1" id="KW-0472">Membrane</keyword>
<sequence length="162" mass="17685">MTRMLTAIGLLVVAWSIMTTTHEIGHVVGGWCGGATLTKFSIAPWRLPFSLHSPDPNPRLTLWAGPLLGTLGPFCVAAAIRRRWAWFVADFCMLANGCYLALAWISGERFLDTPRMLAAGVAPATIATYCAMTISLGYVRFRADCVNQFSPRTIKTSDESDS</sequence>
<comment type="caution">
    <text evidence="2">The sequence shown here is derived from an EMBL/GenBank/DDBJ whole genome shotgun (WGS) entry which is preliminary data.</text>
</comment>
<gene>
    <name evidence="2" type="ORF">Poly59_35960</name>
</gene>
<keyword evidence="3" id="KW-1185">Reference proteome</keyword>
<evidence type="ECO:0000313" key="3">
    <source>
        <dbReference type="Proteomes" id="UP000317977"/>
    </source>
</evidence>
<keyword evidence="1" id="KW-1133">Transmembrane helix</keyword>
<dbReference type="EMBL" id="SJPX01000003">
    <property type="protein sequence ID" value="TWU51999.1"/>
    <property type="molecule type" value="Genomic_DNA"/>
</dbReference>
<dbReference type="AlphaFoldDB" id="A0A5C6EX13"/>
<keyword evidence="1" id="KW-0812">Transmembrane</keyword>
<accession>A0A5C6EX13</accession>
<feature type="transmembrane region" description="Helical" evidence="1">
    <location>
        <begin position="87"/>
        <end position="105"/>
    </location>
</feature>
<evidence type="ECO:0000256" key="1">
    <source>
        <dbReference type="SAM" id="Phobius"/>
    </source>
</evidence>
<feature type="transmembrane region" description="Helical" evidence="1">
    <location>
        <begin position="117"/>
        <end position="139"/>
    </location>
</feature>
<feature type="transmembrane region" description="Helical" evidence="1">
    <location>
        <begin position="60"/>
        <end position="80"/>
    </location>
</feature>
<organism evidence="2 3">
    <name type="scientific">Rubripirellula reticaptiva</name>
    <dbReference type="NCBI Taxonomy" id="2528013"/>
    <lineage>
        <taxon>Bacteria</taxon>
        <taxon>Pseudomonadati</taxon>
        <taxon>Planctomycetota</taxon>
        <taxon>Planctomycetia</taxon>
        <taxon>Pirellulales</taxon>
        <taxon>Pirellulaceae</taxon>
        <taxon>Rubripirellula</taxon>
    </lineage>
</organism>
<evidence type="ECO:0008006" key="4">
    <source>
        <dbReference type="Google" id="ProtNLM"/>
    </source>
</evidence>
<dbReference type="RefSeq" id="WP_246151717.1">
    <property type="nucleotide sequence ID" value="NZ_SJPX01000003.1"/>
</dbReference>